<feature type="transmembrane region" description="Helical" evidence="2">
    <location>
        <begin position="151"/>
        <end position="169"/>
    </location>
</feature>
<feature type="region of interest" description="Disordered" evidence="1">
    <location>
        <begin position="1"/>
        <end position="25"/>
    </location>
</feature>
<name>A0A0B7JQW0_BIOOC</name>
<dbReference type="AlphaFoldDB" id="A0A0B7JQW0"/>
<reference evidence="3" key="1">
    <citation type="submission" date="2015-01" db="EMBL/GenBank/DDBJ databases">
        <authorList>
            <person name="Durling Mikael"/>
        </authorList>
    </citation>
    <scope>NUCLEOTIDE SEQUENCE</scope>
</reference>
<accession>A0A0B7JQW0</accession>
<keyword evidence="2" id="KW-1133">Transmembrane helix</keyword>
<sequence>MLRQRRPQPSKDQVNPLPTEMARSDNLTGGGIASWSVRSQWMFFAVASGACAAFNGVFAKLTTTELTTKLSNAIASGLGLSSAERIVEIAVRGVSKPKCSRSQSAAVRKASPCSPNQSQIFFALNLTFNGVMWSLFTTALARGTSTTQVSIMNTSTNFMLTAFLGLIIFSESLPPMWWAGAALLVAGNVIIGRKDETKDADGAAENEILVQQEEGQSEPEEDAAPPGIYKDEVVDEDIVDLGEINTQGRS</sequence>
<feature type="transmembrane region" description="Helical" evidence="2">
    <location>
        <begin position="41"/>
        <end position="61"/>
    </location>
</feature>
<dbReference type="EMBL" id="CDPU01000003">
    <property type="protein sequence ID" value="CEO45682.1"/>
    <property type="molecule type" value="Genomic_DNA"/>
</dbReference>
<dbReference type="InterPro" id="IPR037185">
    <property type="entry name" value="EmrE-like"/>
</dbReference>
<keyword evidence="2" id="KW-0472">Membrane</keyword>
<dbReference type="SUPFAM" id="SSF103481">
    <property type="entry name" value="Multidrug resistance efflux transporter EmrE"/>
    <property type="match status" value="1"/>
</dbReference>
<evidence type="ECO:0000313" key="3">
    <source>
        <dbReference type="EMBL" id="CEO45682.1"/>
    </source>
</evidence>
<proteinExistence type="predicted"/>
<evidence type="ECO:0008006" key="4">
    <source>
        <dbReference type="Google" id="ProtNLM"/>
    </source>
</evidence>
<dbReference type="PANTHER" id="PTHR31965:SF1">
    <property type="entry name" value="TRANSMEMBRANE PROTEIN 42"/>
    <property type="match status" value="1"/>
</dbReference>
<dbReference type="PANTHER" id="PTHR31965">
    <property type="entry name" value="TRANSMEMBRANE PROTEIN 42"/>
    <property type="match status" value="1"/>
</dbReference>
<dbReference type="InterPro" id="IPR039632">
    <property type="entry name" value="TMEM42"/>
</dbReference>
<protein>
    <recommendedName>
        <fullName evidence="4">EamA domain-containing protein</fullName>
    </recommendedName>
</protein>
<feature type="region of interest" description="Disordered" evidence="1">
    <location>
        <begin position="211"/>
        <end position="231"/>
    </location>
</feature>
<organism evidence="3">
    <name type="scientific">Bionectria ochroleuca</name>
    <name type="common">Gliocladium roseum</name>
    <dbReference type="NCBI Taxonomy" id="29856"/>
    <lineage>
        <taxon>Eukaryota</taxon>
        <taxon>Fungi</taxon>
        <taxon>Dikarya</taxon>
        <taxon>Ascomycota</taxon>
        <taxon>Pezizomycotina</taxon>
        <taxon>Sordariomycetes</taxon>
        <taxon>Hypocreomycetidae</taxon>
        <taxon>Hypocreales</taxon>
        <taxon>Bionectriaceae</taxon>
        <taxon>Clonostachys</taxon>
    </lineage>
</organism>
<feature type="transmembrane region" description="Helical" evidence="2">
    <location>
        <begin position="175"/>
        <end position="191"/>
    </location>
</feature>
<feature type="transmembrane region" description="Helical" evidence="2">
    <location>
        <begin position="120"/>
        <end position="139"/>
    </location>
</feature>
<keyword evidence="2" id="KW-0812">Transmembrane</keyword>
<evidence type="ECO:0000256" key="2">
    <source>
        <dbReference type="SAM" id="Phobius"/>
    </source>
</evidence>
<dbReference type="Gene3D" id="1.10.3730.20">
    <property type="match status" value="1"/>
</dbReference>
<evidence type="ECO:0000256" key="1">
    <source>
        <dbReference type="SAM" id="MobiDB-lite"/>
    </source>
</evidence>
<gene>
    <name evidence="3" type="ORF">BN869_000001737_1</name>
</gene>